<protein>
    <submittedName>
        <fullName evidence="1">Uncharacterized protein</fullName>
    </submittedName>
</protein>
<evidence type="ECO:0000313" key="1">
    <source>
        <dbReference type="EMBL" id="PKU62395.1"/>
    </source>
</evidence>
<evidence type="ECO:0000313" key="2">
    <source>
        <dbReference type="Proteomes" id="UP000233837"/>
    </source>
</evidence>
<dbReference type="GO" id="GO:0016020">
    <property type="term" value="C:membrane"/>
    <property type="evidence" value="ECO:0007669"/>
    <property type="project" value="TreeGrafter"/>
</dbReference>
<dbReference type="PANTHER" id="PTHR33512">
    <property type="entry name" value="PROTEIN, PUTATIVE (DUF1191)-RELATED"/>
    <property type="match status" value="1"/>
</dbReference>
<sequence>MCILLEIQIELIRCNLLTVAFITVLWVWDSEAQSSRASTNLARQFDSFLQDYAYRAFIHPCTKIPYDGVLPSNFIGVKIAVIMLRSGSLRTRGFHSYKELDIPTGVIAQPYVKRLGFIYQNLGNLSSLGHLQFIFHSKMQ</sequence>
<dbReference type="Pfam" id="PF06697">
    <property type="entry name" value="DUF1191"/>
    <property type="match status" value="1"/>
</dbReference>
<keyword evidence="2" id="KW-1185">Reference proteome</keyword>
<dbReference type="PANTHER" id="PTHR33512:SF14">
    <property type="entry name" value="EXPRESSED PROTEIN"/>
    <property type="match status" value="1"/>
</dbReference>
<dbReference type="AlphaFoldDB" id="A0A2I0VG70"/>
<reference evidence="1 2" key="1">
    <citation type="journal article" date="2016" name="Sci. Rep.">
        <title>The Dendrobium catenatum Lindl. genome sequence provides insights into polysaccharide synthase, floral development and adaptive evolution.</title>
        <authorList>
            <person name="Zhang G.Q."/>
            <person name="Xu Q."/>
            <person name="Bian C."/>
            <person name="Tsai W.C."/>
            <person name="Yeh C.M."/>
            <person name="Liu K.W."/>
            <person name="Yoshida K."/>
            <person name="Zhang L.S."/>
            <person name="Chang S.B."/>
            <person name="Chen F."/>
            <person name="Shi Y."/>
            <person name="Su Y.Y."/>
            <person name="Zhang Y.Q."/>
            <person name="Chen L.J."/>
            <person name="Yin Y."/>
            <person name="Lin M."/>
            <person name="Huang H."/>
            <person name="Deng H."/>
            <person name="Wang Z.W."/>
            <person name="Zhu S.L."/>
            <person name="Zhao X."/>
            <person name="Deng C."/>
            <person name="Niu S.C."/>
            <person name="Huang J."/>
            <person name="Wang M."/>
            <person name="Liu G.H."/>
            <person name="Yang H.J."/>
            <person name="Xiao X.J."/>
            <person name="Hsiao Y.Y."/>
            <person name="Wu W.L."/>
            <person name="Chen Y.Y."/>
            <person name="Mitsuda N."/>
            <person name="Ohme-Takagi M."/>
            <person name="Luo Y.B."/>
            <person name="Van de Peer Y."/>
            <person name="Liu Z.J."/>
        </authorList>
    </citation>
    <scope>NUCLEOTIDE SEQUENCE [LARGE SCALE GENOMIC DNA]</scope>
    <source>
        <tissue evidence="1">The whole plant</tissue>
    </source>
</reference>
<dbReference type="EMBL" id="KZ503665">
    <property type="protein sequence ID" value="PKU62395.1"/>
    <property type="molecule type" value="Genomic_DNA"/>
</dbReference>
<accession>A0A2I0VG70</accession>
<organism evidence="1 2">
    <name type="scientific">Dendrobium catenatum</name>
    <dbReference type="NCBI Taxonomy" id="906689"/>
    <lineage>
        <taxon>Eukaryota</taxon>
        <taxon>Viridiplantae</taxon>
        <taxon>Streptophyta</taxon>
        <taxon>Embryophyta</taxon>
        <taxon>Tracheophyta</taxon>
        <taxon>Spermatophyta</taxon>
        <taxon>Magnoliopsida</taxon>
        <taxon>Liliopsida</taxon>
        <taxon>Asparagales</taxon>
        <taxon>Orchidaceae</taxon>
        <taxon>Epidendroideae</taxon>
        <taxon>Malaxideae</taxon>
        <taxon>Dendrobiinae</taxon>
        <taxon>Dendrobium</taxon>
    </lineage>
</organism>
<name>A0A2I0VG70_9ASPA</name>
<dbReference type="Proteomes" id="UP000233837">
    <property type="component" value="Unassembled WGS sequence"/>
</dbReference>
<proteinExistence type="predicted"/>
<dbReference type="InterPro" id="IPR010605">
    <property type="entry name" value="DUF1191"/>
</dbReference>
<dbReference type="STRING" id="906689.A0A2I0VG70"/>
<gene>
    <name evidence="1" type="ORF">MA16_Dca024697</name>
</gene>
<reference evidence="1 2" key="2">
    <citation type="journal article" date="2017" name="Nature">
        <title>The Apostasia genome and the evolution of orchids.</title>
        <authorList>
            <person name="Zhang G.Q."/>
            <person name="Liu K.W."/>
            <person name="Li Z."/>
            <person name="Lohaus R."/>
            <person name="Hsiao Y.Y."/>
            <person name="Niu S.C."/>
            <person name="Wang J.Y."/>
            <person name="Lin Y.C."/>
            <person name="Xu Q."/>
            <person name="Chen L.J."/>
            <person name="Yoshida K."/>
            <person name="Fujiwara S."/>
            <person name="Wang Z.W."/>
            <person name="Zhang Y.Q."/>
            <person name="Mitsuda N."/>
            <person name="Wang M."/>
            <person name="Liu G.H."/>
            <person name="Pecoraro L."/>
            <person name="Huang H.X."/>
            <person name="Xiao X.J."/>
            <person name="Lin M."/>
            <person name="Wu X.Y."/>
            <person name="Wu W.L."/>
            <person name="Chen Y.Y."/>
            <person name="Chang S.B."/>
            <person name="Sakamoto S."/>
            <person name="Ohme-Takagi M."/>
            <person name="Yagi M."/>
            <person name="Zeng S.J."/>
            <person name="Shen C.Y."/>
            <person name="Yeh C.M."/>
            <person name="Luo Y.B."/>
            <person name="Tsai W.C."/>
            <person name="Van de Peer Y."/>
            <person name="Liu Z.J."/>
        </authorList>
    </citation>
    <scope>NUCLEOTIDE SEQUENCE [LARGE SCALE GENOMIC DNA]</scope>
    <source>
        <tissue evidence="1">The whole plant</tissue>
    </source>
</reference>